<organism evidence="1 2">
    <name type="scientific">Rubrobacter xylanophilus</name>
    <dbReference type="NCBI Taxonomy" id="49319"/>
    <lineage>
        <taxon>Bacteria</taxon>
        <taxon>Bacillati</taxon>
        <taxon>Actinomycetota</taxon>
        <taxon>Rubrobacteria</taxon>
        <taxon>Rubrobacterales</taxon>
        <taxon>Rubrobacteraceae</taxon>
        <taxon>Rubrobacter</taxon>
    </lineage>
</organism>
<dbReference type="OrthoDB" id="3784885at2"/>
<keyword evidence="2" id="KW-1185">Reference proteome</keyword>
<dbReference type="Pfam" id="PF26520">
    <property type="entry name" value="MftB_chaperone"/>
    <property type="match status" value="1"/>
</dbReference>
<sequence>MTLRDEARCSLAPQVSVRAERFGGLIYRYDDRALLFLRSRPLVELLLGLDGTKTLKEALEELAAERDLGVRELRAVKDALQKLEERGIVREL</sequence>
<gene>
    <name evidence="1" type="ORF">RxyAA322_24420</name>
</gene>
<dbReference type="InterPro" id="IPR023850">
    <property type="entry name" value="MftB"/>
</dbReference>
<evidence type="ECO:0000313" key="2">
    <source>
        <dbReference type="Proteomes" id="UP000318065"/>
    </source>
</evidence>
<dbReference type="Proteomes" id="UP000318065">
    <property type="component" value="Chromosome"/>
</dbReference>
<accession>A0A510HLA8</accession>
<dbReference type="NCBIfam" id="TIGR03967">
    <property type="entry name" value="mycofact_MftB"/>
    <property type="match status" value="1"/>
</dbReference>
<evidence type="ECO:0008006" key="3">
    <source>
        <dbReference type="Google" id="ProtNLM"/>
    </source>
</evidence>
<proteinExistence type="predicted"/>
<dbReference type="EMBL" id="AP019791">
    <property type="protein sequence ID" value="BBL80588.1"/>
    <property type="molecule type" value="Genomic_DNA"/>
</dbReference>
<dbReference type="RefSeq" id="WP_143528577.1">
    <property type="nucleotide sequence ID" value="NZ_AP019791.1"/>
</dbReference>
<name>A0A510HLA8_9ACTN</name>
<reference evidence="1" key="1">
    <citation type="journal article" date="2019" name="Microbiol. Resour. Announc.">
        <title>Complete Genome Sequence of Rubrobacter xylanophilus Strain AA3-22, Isolated from Arima Onsen in Japan.</title>
        <authorList>
            <person name="Tomariguchi N."/>
            <person name="Miyazaki K."/>
        </authorList>
    </citation>
    <scope>NUCLEOTIDE SEQUENCE [LARGE SCALE GENOMIC DNA]</scope>
    <source>
        <strain evidence="1">AA3-22</strain>
    </source>
</reference>
<evidence type="ECO:0000313" key="1">
    <source>
        <dbReference type="EMBL" id="BBL80588.1"/>
    </source>
</evidence>
<protein>
    <recommendedName>
        <fullName evidence="3">Mycofactocin biosynthesis chaperone MftB</fullName>
    </recommendedName>
</protein>
<dbReference type="AlphaFoldDB" id="A0A510HLA8"/>